<proteinExistence type="predicted"/>
<protein>
    <submittedName>
        <fullName evidence="1">Uncharacterized protein</fullName>
    </submittedName>
</protein>
<dbReference type="Pfam" id="PF04450">
    <property type="entry name" value="BSP"/>
    <property type="match status" value="1"/>
</dbReference>
<sequence length="411" mass="47656">MKINIIITCIYVKNKLSPVKKLAYRKGITLMKKSMIVLSVIFLLGSQASYVAAQSGQPDKLEATKNITSPQKNDQEKQQVPAKDEIKLITEFKTKVDPAYAQKIQSAARHVEKAILPDMVKKLGNPKKVKQTKIVIEKEHWDSSQLAAQASDGGVTFFYAGTRDFVENQFRNVLIHEMHHILTADKHSLPGSSVSTWPHWLIEGLADYEMLNYAKKYGGENFKVLPTKKEIAQNPIENSYLRGYQYAVPFIQYLEGKSPGTIRFFYNMKSEDDFQKKFKQRFKQDPTSIWFKEFLEKKESIMFEEKGEETEETKKVEQEIRRIIQQYLPTYIKMKNVSAPFYLKTIFQRTSQEVTFQIIAPDIIQEKQFKYSDLNKWLSDKIVKVDTGKQIKKVKVEDFLLNNLYISDDGE</sequence>
<comment type="caution">
    <text evidence="1">The sequence shown here is derived from an EMBL/GenBank/DDBJ whole genome shotgun (WGS) entry which is preliminary data.</text>
</comment>
<dbReference type="Proteomes" id="UP000220841">
    <property type="component" value="Unassembled WGS sequence"/>
</dbReference>
<dbReference type="EMBL" id="NUBY01000307">
    <property type="protein sequence ID" value="PEP88289.1"/>
    <property type="molecule type" value="Genomic_DNA"/>
</dbReference>
<accession>A0A2A8H5T0</accession>
<name>A0A2A8H5T0_9BACI</name>
<dbReference type="AlphaFoldDB" id="A0A2A8H5T0"/>
<gene>
    <name evidence="1" type="ORF">CN585_29545</name>
</gene>
<dbReference type="InterPro" id="IPR007541">
    <property type="entry name" value="Uncharacterised_BSP"/>
</dbReference>
<organism evidence="1 2">
    <name type="scientific">Bacillus toyonensis</name>
    <dbReference type="NCBI Taxonomy" id="155322"/>
    <lineage>
        <taxon>Bacteria</taxon>
        <taxon>Bacillati</taxon>
        <taxon>Bacillota</taxon>
        <taxon>Bacilli</taxon>
        <taxon>Bacillales</taxon>
        <taxon>Bacillaceae</taxon>
        <taxon>Bacillus</taxon>
        <taxon>Bacillus cereus group</taxon>
    </lineage>
</organism>
<reference evidence="1 2" key="1">
    <citation type="submission" date="2017-09" db="EMBL/GenBank/DDBJ databases">
        <title>Large-scale bioinformatics analysis of Bacillus genomes uncovers conserved roles of natural products in bacterial physiology.</title>
        <authorList>
            <consortium name="Agbiome Team Llc"/>
            <person name="Bleich R.M."/>
            <person name="Grubbs K.J."/>
            <person name="Santa Maria K.C."/>
            <person name="Allen S.E."/>
            <person name="Farag S."/>
            <person name="Shank E.A."/>
            <person name="Bowers A."/>
        </authorList>
    </citation>
    <scope>NUCLEOTIDE SEQUENCE [LARGE SCALE GENOMIC DNA]</scope>
    <source>
        <strain evidence="1 2">AFS021349</strain>
    </source>
</reference>
<evidence type="ECO:0000313" key="1">
    <source>
        <dbReference type="EMBL" id="PEP88289.1"/>
    </source>
</evidence>
<evidence type="ECO:0000313" key="2">
    <source>
        <dbReference type="Proteomes" id="UP000220841"/>
    </source>
</evidence>